<evidence type="ECO:0000256" key="1">
    <source>
        <dbReference type="ARBA" id="ARBA00004127"/>
    </source>
</evidence>
<comment type="subcellular location">
    <subcellularLocation>
        <location evidence="9">Cell membrane</location>
        <topology evidence="9">Multi-pass membrane protein</topology>
    </subcellularLocation>
    <subcellularLocation>
        <location evidence="1">Endomembrane system</location>
        <topology evidence="1">Multi-pass membrane protein</topology>
    </subcellularLocation>
</comment>
<accession>A0AAU7YX17</accession>
<dbReference type="GO" id="GO:0000287">
    <property type="term" value="F:magnesium ion binding"/>
    <property type="evidence" value="ECO:0007669"/>
    <property type="project" value="UniProtKB-UniRule"/>
</dbReference>
<comment type="catalytic activity">
    <reaction evidence="9">
        <text>diphosphate + H2O + H(+)(in) = 2 phosphate + 2 H(+)(out)</text>
        <dbReference type="Rhea" id="RHEA:13973"/>
        <dbReference type="ChEBI" id="CHEBI:15377"/>
        <dbReference type="ChEBI" id="CHEBI:15378"/>
        <dbReference type="ChEBI" id="CHEBI:33019"/>
        <dbReference type="ChEBI" id="CHEBI:43474"/>
        <dbReference type="EC" id="7.1.3.1"/>
    </reaction>
</comment>
<keyword evidence="2 9" id="KW-0813">Transport</keyword>
<name>A0AAU7YX17_9BACT</name>
<keyword evidence="10" id="KW-0378">Hydrolase</keyword>
<comment type="caution">
    <text evidence="9">Lacks conserved residue(s) required for the propagation of feature annotation.</text>
</comment>
<feature type="transmembrane region" description="Helical" evidence="9">
    <location>
        <begin position="683"/>
        <end position="702"/>
    </location>
</feature>
<dbReference type="NCBIfam" id="TIGR01104">
    <property type="entry name" value="V_PPase"/>
    <property type="match status" value="1"/>
</dbReference>
<organism evidence="10">
    <name type="scientific">Tunturiibacter gelidiferens</name>
    <dbReference type="NCBI Taxonomy" id="3069689"/>
    <lineage>
        <taxon>Bacteria</taxon>
        <taxon>Pseudomonadati</taxon>
        <taxon>Acidobacteriota</taxon>
        <taxon>Terriglobia</taxon>
        <taxon>Terriglobales</taxon>
        <taxon>Acidobacteriaceae</taxon>
        <taxon>Tunturiibacter</taxon>
    </lineage>
</organism>
<feature type="transmembrane region" description="Helical" evidence="9">
    <location>
        <begin position="155"/>
        <end position="184"/>
    </location>
</feature>
<feature type="transmembrane region" description="Helical" evidence="9">
    <location>
        <begin position="112"/>
        <end position="134"/>
    </location>
</feature>
<comment type="function">
    <text evidence="9">Proton pump that utilizes the energy of pyrophosphate hydrolysis as the driving force for proton movement across the membrane. Generates a proton motive force.</text>
</comment>
<evidence type="ECO:0000256" key="2">
    <source>
        <dbReference type="ARBA" id="ARBA00022448"/>
    </source>
</evidence>
<keyword evidence="9" id="KW-0375">Hydrogen ion transport</keyword>
<comment type="subunit">
    <text evidence="9">Homodimer.</text>
</comment>
<evidence type="ECO:0000256" key="3">
    <source>
        <dbReference type="ARBA" id="ARBA00022692"/>
    </source>
</evidence>
<feature type="transmembrane region" description="Helical" evidence="9">
    <location>
        <begin position="411"/>
        <end position="433"/>
    </location>
</feature>
<feature type="transmembrane region" description="Helical" evidence="9">
    <location>
        <begin position="558"/>
        <end position="579"/>
    </location>
</feature>
<dbReference type="Pfam" id="PF03030">
    <property type="entry name" value="H_PPase"/>
    <property type="match status" value="1"/>
</dbReference>
<evidence type="ECO:0000256" key="8">
    <source>
        <dbReference type="ARBA" id="ARBA00023136"/>
    </source>
</evidence>
<feature type="transmembrane region" description="Helical" evidence="9">
    <location>
        <begin position="325"/>
        <end position="345"/>
    </location>
</feature>
<dbReference type="HAMAP" id="MF_01129">
    <property type="entry name" value="PPase_energized_pump"/>
    <property type="match status" value="1"/>
</dbReference>
<feature type="transmembrane region" description="Helical" evidence="9">
    <location>
        <begin position="627"/>
        <end position="645"/>
    </location>
</feature>
<feature type="transmembrane region" description="Helical" evidence="9">
    <location>
        <begin position="508"/>
        <end position="526"/>
    </location>
</feature>
<keyword evidence="4 9" id="KW-0460">Magnesium</keyword>
<feature type="transmembrane region" description="Helical" evidence="9">
    <location>
        <begin position="289"/>
        <end position="310"/>
    </location>
</feature>
<reference evidence="10" key="1">
    <citation type="submission" date="2023-08" db="EMBL/GenBank/DDBJ databases">
        <authorList>
            <person name="Messyasz A."/>
            <person name="Mannisto M.K."/>
            <person name="Kerkhof L.J."/>
            <person name="Haggblom M."/>
        </authorList>
    </citation>
    <scope>NUCLEOTIDE SEQUENCE</scope>
    <source>
        <strain evidence="10">M8UP39</strain>
    </source>
</reference>
<evidence type="ECO:0000256" key="5">
    <source>
        <dbReference type="ARBA" id="ARBA00022967"/>
    </source>
</evidence>
<keyword evidence="6 9" id="KW-1133">Transmembrane helix</keyword>
<keyword evidence="3 9" id="KW-0812">Transmembrane</keyword>
<dbReference type="NCBIfam" id="NF001960">
    <property type="entry name" value="PRK00733.3-5"/>
    <property type="match status" value="1"/>
</dbReference>
<sequence length="768" mass="79314">MVGVSFLAMAVQQVPLTPAVVDGGDGRIYLWVALGVGVLALVAALMLARAVIASDTGTPEMRAISDAIREGAEAFLRRQYKTIGAIALVLAVVVFVGYRLSPRTSPYALKTVVSFLVGAVCSGLAGFTGMYCSIRANIRTASAARTSLNKALQMALRGGAVTGLVVVALSLLGVGVLFLFFGGLEHPQAVPYQLVGFGFGASLVALFAQLGGGIYTKAADVGADLVGKVEAGIPEDDPRNPAVIADLVGDNVGDCAGRGADLFESTAAENVGAMILGAALYPVFGVKGILFPLIVHAINLIASIVGVFVVKTREDEDPMHALNKGFYVTSALALAGFAGAVYTMLNGPQVQPLWLLGCGVIGLVTAFLFVWITEYYTEAIYRPVKSIVEASVTGPATNIISGLAVGMETPAMPVVVISAALLLSYYFGVQGLAGVAGISDYAKGIYGTAIATMGMLSCAAYILAMDTFGPITDNAGGIIEMSNQPHEIRDRTDKLDSAGNTTKALTKGYAIGSASLAAFLLFSAYLEEIKTIVTDKVALAGGYMPVGWSFTNINLAQVPVFVGALLGAMLTYLFSSLAIKAVGRTAQMVVKDVRDQFKENPGIMLGTSKPNYARCVNIVTGAALKEMVVPGLLAVGLPVAVGLIFRHLSSSYQASSALYAPGAILPVPAIGGVPVNLAGAEAVAGLLMVGTISGVLLAMLMNNGGGAWDNAKKFIETGQYGGKKSEAHKAAVVGDTVGDPFKDTAGPSLHVLIKLLATITLVLAPLFV</sequence>
<feature type="transmembrane region" description="Helical" evidence="9">
    <location>
        <begin position="29"/>
        <end position="52"/>
    </location>
</feature>
<feature type="transmembrane region" description="Helical" evidence="9">
    <location>
        <begin position="352"/>
        <end position="372"/>
    </location>
</feature>
<reference evidence="10" key="2">
    <citation type="journal article" date="2024" name="Environ. Microbiol.">
        <title>Genome analysis and description of Tunturibacter gen. nov. expands the diversity of Terriglobia in tundra soils.</title>
        <authorList>
            <person name="Messyasz A."/>
            <person name="Mannisto M.K."/>
            <person name="Kerkhof L.J."/>
            <person name="Haggblom M.M."/>
        </authorList>
    </citation>
    <scope>NUCLEOTIDE SEQUENCE</scope>
    <source>
        <strain evidence="10">M8UP39</strain>
    </source>
</reference>
<dbReference type="NCBIfam" id="NF001953">
    <property type="entry name" value="PRK00733.2-1"/>
    <property type="match status" value="1"/>
</dbReference>
<dbReference type="PIRSF" id="PIRSF001265">
    <property type="entry name" value="H+-PPase"/>
    <property type="match status" value="1"/>
</dbReference>
<dbReference type="PANTHER" id="PTHR31998">
    <property type="entry name" value="K(+)-INSENSITIVE PYROPHOSPHATE-ENERGIZED PROTON PUMP"/>
    <property type="match status" value="1"/>
</dbReference>
<dbReference type="GO" id="GO:0005886">
    <property type="term" value="C:plasma membrane"/>
    <property type="evidence" value="ECO:0007669"/>
    <property type="project" value="UniProtKB-SubCell"/>
</dbReference>
<keyword evidence="5 9" id="KW-1278">Translocase</keyword>
<feature type="transmembrane region" description="Helical" evidence="9">
    <location>
        <begin position="657"/>
        <end position="677"/>
    </location>
</feature>
<gene>
    <name evidence="9" type="primary">hppA</name>
    <name evidence="10" type="ORF">RBB81_16155</name>
</gene>
<keyword evidence="7 9" id="KW-0406">Ion transport</keyword>
<dbReference type="RefSeq" id="WP_353071386.1">
    <property type="nucleotide sequence ID" value="NZ_CP132938.1"/>
</dbReference>
<comment type="similarity">
    <text evidence="9">Belongs to the H(+)-translocating pyrophosphatase (TC 3.A.10) family. K(+)-insensitive subfamily.</text>
</comment>
<evidence type="ECO:0000256" key="4">
    <source>
        <dbReference type="ARBA" id="ARBA00022842"/>
    </source>
</evidence>
<evidence type="ECO:0000256" key="9">
    <source>
        <dbReference type="HAMAP-Rule" id="MF_01129"/>
    </source>
</evidence>
<keyword evidence="8 9" id="KW-0472">Membrane</keyword>
<evidence type="ECO:0000256" key="7">
    <source>
        <dbReference type="ARBA" id="ARBA00023065"/>
    </source>
</evidence>
<dbReference type="GO" id="GO:0004427">
    <property type="term" value="F:inorganic diphosphate phosphatase activity"/>
    <property type="evidence" value="ECO:0007669"/>
    <property type="project" value="UniProtKB-UniRule"/>
</dbReference>
<evidence type="ECO:0000256" key="6">
    <source>
        <dbReference type="ARBA" id="ARBA00022989"/>
    </source>
</evidence>
<dbReference type="GO" id="GO:0009678">
    <property type="term" value="F:diphosphate hydrolysis-driven proton transmembrane transporter activity"/>
    <property type="evidence" value="ECO:0007669"/>
    <property type="project" value="UniProtKB-UniRule"/>
</dbReference>
<comment type="cofactor">
    <cofactor evidence="9">
        <name>Mg(2+)</name>
        <dbReference type="ChEBI" id="CHEBI:18420"/>
    </cofactor>
</comment>
<feature type="site" description="Determinant of potassium independence" evidence="9">
    <location>
        <position position="503"/>
    </location>
</feature>
<dbReference type="EMBL" id="CP132938">
    <property type="protein sequence ID" value="XCB21110.1"/>
    <property type="molecule type" value="Genomic_DNA"/>
</dbReference>
<proteinExistence type="inferred from homology"/>
<dbReference type="AlphaFoldDB" id="A0AAU7YX17"/>
<dbReference type="KEGG" id="tgi:RBB81_16155"/>
<feature type="transmembrane region" description="Helical" evidence="9">
    <location>
        <begin position="749"/>
        <end position="767"/>
    </location>
</feature>
<keyword evidence="9" id="KW-1003">Cell membrane</keyword>
<dbReference type="GO" id="GO:0012505">
    <property type="term" value="C:endomembrane system"/>
    <property type="evidence" value="ECO:0007669"/>
    <property type="project" value="UniProtKB-SubCell"/>
</dbReference>
<protein>
    <recommendedName>
        <fullName evidence="9">K(+)-insensitive pyrophosphate-energized proton pump</fullName>
        <ecNumber evidence="9">7.1.3.1</ecNumber>
    </recommendedName>
    <alternativeName>
        <fullName evidence="9">Membrane-bound proton-translocating pyrophosphatase</fullName>
    </alternativeName>
    <alternativeName>
        <fullName evidence="9">Pyrophosphate-energized inorganic pyrophosphatase</fullName>
        <shortName evidence="9">H(+)-PPase</shortName>
    </alternativeName>
</protein>
<dbReference type="EC" id="7.1.3.1" evidence="9"/>
<evidence type="ECO:0000313" key="10">
    <source>
        <dbReference type="EMBL" id="XCB21110.1"/>
    </source>
</evidence>
<dbReference type="InterPro" id="IPR004131">
    <property type="entry name" value="PPase-energised_H-pump"/>
</dbReference>
<feature type="transmembrane region" description="Helical" evidence="9">
    <location>
        <begin position="445"/>
        <end position="464"/>
    </location>
</feature>
<feature type="transmembrane region" description="Helical" evidence="9">
    <location>
        <begin position="190"/>
        <end position="208"/>
    </location>
</feature>
<feature type="transmembrane region" description="Helical" evidence="9">
    <location>
        <begin position="82"/>
        <end position="100"/>
    </location>
</feature>